<feature type="compositionally biased region" description="Basic and acidic residues" evidence="1">
    <location>
        <begin position="250"/>
        <end position="259"/>
    </location>
</feature>
<feature type="region of interest" description="Disordered" evidence="1">
    <location>
        <begin position="326"/>
        <end position="389"/>
    </location>
</feature>
<sequence>MYAPSRGSHPKYEDVCAARTLRCGCTGAAGTRMGNRGDVETVSLWRGLDGRKGMHHMTKDIARCQFPDGRSWIGGKACMSQKPRLGMVLQIGGAGAKEKKRRYQQGSGETAQAQHGPGAIGGVEARIENKRKTSDVGDPTEVRMQRNPNRCDVSLWNQEAERNSNRKTEGSAHEAFQARLRGRPWRLGIRHAAMTMDQAYQTRRKDGHRFIYISVCGRRGMQHEQRKISHWCSSKRCDSGSWRRSGPRTEGIDERRGESPYEVDVQEQVRNVQRTARGDSGKVKASALNKRDIGSMAQGRRDRLDEPIWDSCIDVAKADSIQRGVQELQRDARPEAERPKKSGRRWWQKPRRTRIKLGSNGRMLADGASSPHRLRGGIARAGISNEEPE</sequence>
<accession>A0AAD6ZCM3</accession>
<gene>
    <name evidence="2" type="ORF">DFH08DRAFT_820429</name>
</gene>
<organism evidence="2 3">
    <name type="scientific">Mycena albidolilacea</name>
    <dbReference type="NCBI Taxonomy" id="1033008"/>
    <lineage>
        <taxon>Eukaryota</taxon>
        <taxon>Fungi</taxon>
        <taxon>Dikarya</taxon>
        <taxon>Basidiomycota</taxon>
        <taxon>Agaricomycotina</taxon>
        <taxon>Agaricomycetes</taxon>
        <taxon>Agaricomycetidae</taxon>
        <taxon>Agaricales</taxon>
        <taxon>Marasmiineae</taxon>
        <taxon>Mycenaceae</taxon>
        <taxon>Mycena</taxon>
    </lineage>
</organism>
<protein>
    <submittedName>
        <fullName evidence="2">Uncharacterized protein</fullName>
    </submittedName>
</protein>
<proteinExistence type="predicted"/>
<reference evidence="2" key="1">
    <citation type="submission" date="2023-03" db="EMBL/GenBank/DDBJ databases">
        <title>Massive genome expansion in bonnet fungi (Mycena s.s.) driven by repeated elements and novel gene families across ecological guilds.</title>
        <authorList>
            <consortium name="Lawrence Berkeley National Laboratory"/>
            <person name="Harder C.B."/>
            <person name="Miyauchi S."/>
            <person name="Viragh M."/>
            <person name="Kuo A."/>
            <person name="Thoen E."/>
            <person name="Andreopoulos B."/>
            <person name="Lu D."/>
            <person name="Skrede I."/>
            <person name="Drula E."/>
            <person name="Henrissat B."/>
            <person name="Morin E."/>
            <person name="Kohler A."/>
            <person name="Barry K."/>
            <person name="LaButti K."/>
            <person name="Morin E."/>
            <person name="Salamov A."/>
            <person name="Lipzen A."/>
            <person name="Mereny Z."/>
            <person name="Hegedus B."/>
            <person name="Baldrian P."/>
            <person name="Stursova M."/>
            <person name="Weitz H."/>
            <person name="Taylor A."/>
            <person name="Grigoriev I.V."/>
            <person name="Nagy L.G."/>
            <person name="Martin F."/>
            <person name="Kauserud H."/>
        </authorList>
    </citation>
    <scope>NUCLEOTIDE SEQUENCE</scope>
    <source>
        <strain evidence="2">CBHHK002</strain>
    </source>
</reference>
<feature type="region of interest" description="Disordered" evidence="1">
    <location>
        <begin position="239"/>
        <end position="263"/>
    </location>
</feature>
<evidence type="ECO:0000313" key="2">
    <source>
        <dbReference type="EMBL" id="KAJ7315497.1"/>
    </source>
</evidence>
<dbReference type="EMBL" id="JARIHO010000061">
    <property type="protein sequence ID" value="KAJ7315497.1"/>
    <property type="molecule type" value="Genomic_DNA"/>
</dbReference>
<name>A0AAD6ZCM3_9AGAR</name>
<dbReference type="Proteomes" id="UP001218218">
    <property type="component" value="Unassembled WGS sequence"/>
</dbReference>
<dbReference type="AlphaFoldDB" id="A0AAD6ZCM3"/>
<evidence type="ECO:0000256" key="1">
    <source>
        <dbReference type="SAM" id="MobiDB-lite"/>
    </source>
</evidence>
<feature type="compositionally biased region" description="Basic residues" evidence="1">
    <location>
        <begin position="341"/>
        <end position="355"/>
    </location>
</feature>
<feature type="compositionally biased region" description="Basic and acidic residues" evidence="1">
    <location>
        <begin position="328"/>
        <end position="340"/>
    </location>
</feature>
<keyword evidence="3" id="KW-1185">Reference proteome</keyword>
<comment type="caution">
    <text evidence="2">The sequence shown here is derived from an EMBL/GenBank/DDBJ whole genome shotgun (WGS) entry which is preliminary data.</text>
</comment>
<evidence type="ECO:0000313" key="3">
    <source>
        <dbReference type="Proteomes" id="UP001218218"/>
    </source>
</evidence>